<gene>
    <name evidence="7" type="ORF">B0I18_10978</name>
</gene>
<evidence type="ECO:0000256" key="2">
    <source>
        <dbReference type="ARBA" id="ARBA00023015"/>
    </source>
</evidence>
<dbReference type="GO" id="GO:0016987">
    <property type="term" value="F:sigma factor activity"/>
    <property type="evidence" value="ECO:0007669"/>
    <property type="project" value="UniProtKB-KW"/>
</dbReference>
<dbReference type="InterPro" id="IPR013324">
    <property type="entry name" value="RNA_pol_sigma_r3/r4-like"/>
</dbReference>
<dbReference type="GO" id="GO:0003677">
    <property type="term" value="F:DNA binding"/>
    <property type="evidence" value="ECO:0007669"/>
    <property type="project" value="InterPro"/>
</dbReference>
<keyword evidence="2" id="KW-0805">Transcription regulation</keyword>
<comment type="caution">
    <text evidence="7">The sequence shown here is derived from an EMBL/GenBank/DDBJ whole genome shotgun (WGS) entry which is preliminary data.</text>
</comment>
<evidence type="ECO:0000259" key="6">
    <source>
        <dbReference type="Pfam" id="PF08281"/>
    </source>
</evidence>
<dbReference type="EMBL" id="PYGD01000009">
    <property type="protein sequence ID" value="PSK90072.1"/>
    <property type="molecule type" value="Genomic_DNA"/>
</dbReference>
<dbReference type="Gene3D" id="1.10.10.10">
    <property type="entry name" value="Winged helix-like DNA-binding domain superfamily/Winged helix DNA-binding domain"/>
    <property type="match status" value="1"/>
</dbReference>
<proteinExistence type="inferred from homology"/>
<dbReference type="InterPro" id="IPR013249">
    <property type="entry name" value="RNA_pol_sigma70_r4_t2"/>
</dbReference>
<dbReference type="Pfam" id="PF04542">
    <property type="entry name" value="Sigma70_r2"/>
    <property type="match status" value="1"/>
</dbReference>
<keyword evidence="8" id="KW-1185">Reference proteome</keyword>
<dbReference type="Pfam" id="PF08281">
    <property type="entry name" value="Sigma70_r4_2"/>
    <property type="match status" value="1"/>
</dbReference>
<name>A0A2P8CYM6_9BACT</name>
<evidence type="ECO:0000256" key="3">
    <source>
        <dbReference type="ARBA" id="ARBA00023082"/>
    </source>
</evidence>
<dbReference type="Gene3D" id="1.10.1740.10">
    <property type="match status" value="1"/>
</dbReference>
<protein>
    <submittedName>
        <fullName evidence="7">RNA polymerase sigma-70 factor (ECF subfamily)</fullName>
    </submittedName>
</protein>
<dbReference type="RefSeq" id="WP_106524417.1">
    <property type="nucleotide sequence ID" value="NZ_PYGD01000009.1"/>
</dbReference>
<dbReference type="InterPro" id="IPR036388">
    <property type="entry name" value="WH-like_DNA-bd_sf"/>
</dbReference>
<dbReference type="InterPro" id="IPR039425">
    <property type="entry name" value="RNA_pol_sigma-70-like"/>
</dbReference>
<dbReference type="SUPFAM" id="SSF88946">
    <property type="entry name" value="Sigma2 domain of RNA polymerase sigma factors"/>
    <property type="match status" value="1"/>
</dbReference>
<organism evidence="7 8">
    <name type="scientific">Taibaiella chishuiensis</name>
    <dbReference type="NCBI Taxonomy" id="1434707"/>
    <lineage>
        <taxon>Bacteria</taxon>
        <taxon>Pseudomonadati</taxon>
        <taxon>Bacteroidota</taxon>
        <taxon>Chitinophagia</taxon>
        <taxon>Chitinophagales</taxon>
        <taxon>Chitinophagaceae</taxon>
        <taxon>Taibaiella</taxon>
    </lineage>
</organism>
<evidence type="ECO:0000256" key="1">
    <source>
        <dbReference type="ARBA" id="ARBA00010641"/>
    </source>
</evidence>
<sequence length="192" mass="22533">MSVALAYNNVSVKTDELQELIEGCIRNERSAQAKIYHLFYPRMMSMVKRYFPEQVNAEEILNNGFLRAFQKMSTFSFKGSFEGWLRRIIFHAIADYASSNIKYKQSIVLAEKDEFVHKDHANQLYYNDLLKLIQELPEATRVVFNMFVLDDMPHKHIAKTLGISEGTSKWHVSEARRMLKEKVEQQNLHLKK</sequence>
<dbReference type="InterPro" id="IPR014284">
    <property type="entry name" value="RNA_pol_sigma-70_dom"/>
</dbReference>
<dbReference type="InterPro" id="IPR013325">
    <property type="entry name" value="RNA_pol_sigma_r2"/>
</dbReference>
<dbReference type="AlphaFoldDB" id="A0A2P8CYM6"/>
<feature type="domain" description="RNA polymerase sigma-70 region 2" evidence="5">
    <location>
        <begin position="36"/>
        <end position="98"/>
    </location>
</feature>
<evidence type="ECO:0000259" key="5">
    <source>
        <dbReference type="Pfam" id="PF04542"/>
    </source>
</evidence>
<evidence type="ECO:0000313" key="8">
    <source>
        <dbReference type="Proteomes" id="UP000240572"/>
    </source>
</evidence>
<accession>A0A2P8CYM6</accession>
<feature type="domain" description="RNA polymerase sigma factor 70 region 4 type 2" evidence="6">
    <location>
        <begin position="128"/>
        <end position="179"/>
    </location>
</feature>
<keyword evidence="3" id="KW-0731">Sigma factor</keyword>
<dbReference type="InterPro" id="IPR007627">
    <property type="entry name" value="RNA_pol_sigma70_r2"/>
</dbReference>
<evidence type="ECO:0000313" key="7">
    <source>
        <dbReference type="EMBL" id="PSK90072.1"/>
    </source>
</evidence>
<dbReference type="NCBIfam" id="TIGR02937">
    <property type="entry name" value="sigma70-ECF"/>
    <property type="match status" value="1"/>
</dbReference>
<dbReference type="PANTHER" id="PTHR43133">
    <property type="entry name" value="RNA POLYMERASE ECF-TYPE SIGMA FACTO"/>
    <property type="match status" value="1"/>
</dbReference>
<keyword evidence="4" id="KW-0804">Transcription</keyword>
<comment type="similarity">
    <text evidence="1">Belongs to the sigma-70 factor family. ECF subfamily.</text>
</comment>
<dbReference type="SUPFAM" id="SSF88659">
    <property type="entry name" value="Sigma3 and sigma4 domains of RNA polymerase sigma factors"/>
    <property type="match status" value="1"/>
</dbReference>
<dbReference type="GO" id="GO:0006352">
    <property type="term" value="P:DNA-templated transcription initiation"/>
    <property type="evidence" value="ECO:0007669"/>
    <property type="project" value="InterPro"/>
</dbReference>
<reference evidence="7 8" key="1">
    <citation type="submission" date="2018-03" db="EMBL/GenBank/DDBJ databases">
        <title>Genomic Encyclopedia of Type Strains, Phase III (KMG-III): the genomes of soil and plant-associated and newly described type strains.</title>
        <authorList>
            <person name="Whitman W."/>
        </authorList>
    </citation>
    <scope>NUCLEOTIDE SEQUENCE [LARGE SCALE GENOMIC DNA]</scope>
    <source>
        <strain evidence="7 8">CGMCC 1.12700</strain>
    </source>
</reference>
<dbReference type="PANTHER" id="PTHR43133:SF46">
    <property type="entry name" value="RNA POLYMERASE SIGMA-70 FACTOR ECF SUBFAMILY"/>
    <property type="match status" value="1"/>
</dbReference>
<dbReference type="Proteomes" id="UP000240572">
    <property type="component" value="Unassembled WGS sequence"/>
</dbReference>
<evidence type="ECO:0000256" key="4">
    <source>
        <dbReference type="ARBA" id="ARBA00023163"/>
    </source>
</evidence>